<feature type="domain" description="Chitin-binding type-1" evidence="9">
    <location>
        <begin position="33"/>
        <end position="80"/>
    </location>
</feature>
<organism evidence="10 11">
    <name type="scientific">Phyllosticta capitalensis</name>
    <dbReference type="NCBI Taxonomy" id="121624"/>
    <lineage>
        <taxon>Eukaryota</taxon>
        <taxon>Fungi</taxon>
        <taxon>Dikarya</taxon>
        <taxon>Ascomycota</taxon>
        <taxon>Pezizomycotina</taxon>
        <taxon>Dothideomycetes</taxon>
        <taxon>Dothideomycetes incertae sedis</taxon>
        <taxon>Botryosphaeriales</taxon>
        <taxon>Phyllostictaceae</taxon>
        <taxon>Phyllosticta</taxon>
    </lineage>
</organism>
<evidence type="ECO:0000256" key="6">
    <source>
        <dbReference type="ARBA" id="ARBA00023277"/>
    </source>
</evidence>
<feature type="domain" description="Chitin-binding type-1" evidence="9">
    <location>
        <begin position="103"/>
        <end position="161"/>
    </location>
</feature>
<evidence type="ECO:0000313" key="11">
    <source>
        <dbReference type="Proteomes" id="UP001492380"/>
    </source>
</evidence>
<keyword evidence="5" id="KW-0378">Hydrolase</keyword>
<dbReference type="InterPro" id="IPR001002">
    <property type="entry name" value="Chitin-bd_1"/>
</dbReference>
<evidence type="ECO:0000313" key="10">
    <source>
        <dbReference type="EMBL" id="KAK8223653.1"/>
    </source>
</evidence>
<keyword evidence="2 8" id="KW-0147">Chitin-binding</keyword>
<proteinExistence type="predicted"/>
<name>A0ABR1Y9M6_9PEZI</name>
<keyword evidence="3" id="KW-0479">Metal-binding</keyword>
<protein>
    <recommendedName>
        <fullName evidence="9">Chitin-binding type-1 domain-containing protein</fullName>
    </recommendedName>
</protein>
<accession>A0ABR1Y9M6</accession>
<keyword evidence="4" id="KW-0732">Signal</keyword>
<evidence type="ECO:0000256" key="8">
    <source>
        <dbReference type="PROSITE-ProRule" id="PRU00261"/>
    </source>
</evidence>
<dbReference type="Proteomes" id="UP001492380">
    <property type="component" value="Unassembled WGS sequence"/>
</dbReference>
<feature type="disulfide bond" evidence="8">
    <location>
        <begin position="155"/>
        <end position="159"/>
    </location>
</feature>
<keyword evidence="7" id="KW-0170">Cobalt</keyword>
<comment type="cofactor">
    <cofactor evidence="1">
        <name>Co(2+)</name>
        <dbReference type="ChEBI" id="CHEBI:48828"/>
    </cofactor>
</comment>
<dbReference type="PROSITE" id="PS50941">
    <property type="entry name" value="CHIT_BIND_I_2"/>
    <property type="match status" value="2"/>
</dbReference>
<dbReference type="PANTHER" id="PTHR46471">
    <property type="entry name" value="CHITIN DEACETYLASE"/>
    <property type="match status" value="1"/>
</dbReference>
<keyword evidence="8" id="KW-1015">Disulfide bond</keyword>
<evidence type="ECO:0000256" key="5">
    <source>
        <dbReference type="ARBA" id="ARBA00022801"/>
    </source>
</evidence>
<comment type="caution">
    <text evidence="8">Lacks conserved residue(s) required for the propagation of feature annotation.</text>
</comment>
<dbReference type="PANTHER" id="PTHR46471:SF2">
    <property type="entry name" value="CHITIN DEACETYLASE-RELATED"/>
    <property type="match status" value="1"/>
</dbReference>
<dbReference type="EMBL" id="JBBWRZ010000013">
    <property type="protein sequence ID" value="KAK8223653.1"/>
    <property type="molecule type" value="Genomic_DNA"/>
</dbReference>
<dbReference type="InterPro" id="IPR036861">
    <property type="entry name" value="Endochitinase-like_sf"/>
</dbReference>
<evidence type="ECO:0000256" key="1">
    <source>
        <dbReference type="ARBA" id="ARBA00001941"/>
    </source>
</evidence>
<keyword evidence="6" id="KW-0119">Carbohydrate metabolism</keyword>
<dbReference type="Pfam" id="PF00187">
    <property type="entry name" value="Chitin_bind_1"/>
    <property type="match status" value="1"/>
</dbReference>
<dbReference type="SUPFAM" id="SSF57016">
    <property type="entry name" value="Plant lectins/antimicrobial peptides"/>
    <property type="match status" value="2"/>
</dbReference>
<evidence type="ECO:0000256" key="3">
    <source>
        <dbReference type="ARBA" id="ARBA00022723"/>
    </source>
</evidence>
<gene>
    <name evidence="10" type="ORF">HDK90DRAFT_515124</name>
</gene>
<evidence type="ECO:0000256" key="4">
    <source>
        <dbReference type="ARBA" id="ARBA00022729"/>
    </source>
</evidence>
<feature type="disulfide bond" evidence="8">
    <location>
        <begin position="135"/>
        <end position="149"/>
    </location>
</feature>
<comment type="caution">
    <text evidence="10">The sequence shown here is derived from an EMBL/GenBank/DDBJ whole genome shotgun (WGS) entry which is preliminary data.</text>
</comment>
<evidence type="ECO:0000256" key="2">
    <source>
        <dbReference type="ARBA" id="ARBA00022669"/>
    </source>
</evidence>
<feature type="disulfide bond" evidence="8">
    <location>
        <begin position="53"/>
        <end position="67"/>
    </location>
</feature>
<sequence>MNGTLDSNNTTVANATTNANATWTTQPQPVTTNDYCGPQYGNMSCVIDGILPCCSSKGFCGGDKRYCGDGCQSAFGNCAIPNSTTLGNPACSWSEQGTSPRCDGQCGSDNNNARCDASFGPDALAEFGVFNYGPCCSSSGFCGNTSDHCEIQKGCQSGCTGGDPSSTSSAAATVTVTASASASNSSVTQTGVANVVAVPYSNGGFIVVFGVLFVGLGL</sequence>
<keyword evidence="11" id="KW-1185">Reference proteome</keyword>
<dbReference type="Gene3D" id="3.30.60.10">
    <property type="entry name" value="Endochitinase-like"/>
    <property type="match status" value="2"/>
</dbReference>
<evidence type="ECO:0000259" key="9">
    <source>
        <dbReference type="PROSITE" id="PS50941"/>
    </source>
</evidence>
<dbReference type="SMART" id="SM00270">
    <property type="entry name" value="ChtBD1"/>
    <property type="match status" value="2"/>
</dbReference>
<reference evidence="10 11" key="1">
    <citation type="submission" date="2024-04" db="EMBL/GenBank/DDBJ databases">
        <title>Phyllosticta paracitricarpa is synonymous to the EU quarantine fungus P. citricarpa based on phylogenomic analyses.</title>
        <authorList>
            <consortium name="Lawrence Berkeley National Laboratory"/>
            <person name="Van Ingen-Buijs V.A."/>
            <person name="Van Westerhoven A.C."/>
            <person name="Haridas S."/>
            <person name="Skiadas P."/>
            <person name="Martin F."/>
            <person name="Groenewald J.Z."/>
            <person name="Crous P.W."/>
            <person name="Seidl M.F."/>
        </authorList>
    </citation>
    <scope>NUCLEOTIDE SEQUENCE [LARGE SCALE GENOMIC DNA]</scope>
    <source>
        <strain evidence="10 11">CBS 123374</strain>
    </source>
</reference>
<evidence type="ECO:0000256" key="7">
    <source>
        <dbReference type="ARBA" id="ARBA00023285"/>
    </source>
</evidence>